<evidence type="ECO:0000313" key="1">
    <source>
        <dbReference type="EMBL" id="CAF4009033.1"/>
    </source>
</evidence>
<comment type="caution">
    <text evidence="1">The sequence shown here is derived from an EMBL/GenBank/DDBJ whole genome shotgun (WGS) entry which is preliminary data.</text>
</comment>
<dbReference type="EMBL" id="CAJOBC010011686">
    <property type="protein sequence ID" value="CAF4009033.1"/>
    <property type="molecule type" value="Genomic_DNA"/>
</dbReference>
<organism evidence="1 2">
    <name type="scientific">Didymodactylos carnosus</name>
    <dbReference type="NCBI Taxonomy" id="1234261"/>
    <lineage>
        <taxon>Eukaryota</taxon>
        <taxon>Metazoa</taxon>
        <taxon>Spiralia</taxon>
        <taxon>Gnathifera</taxon>
        <taxon>Rotifera</taxon>
        <taxon>Eurotatoria</taxon>
        <taxon>Bdelloidea</taxon>
        <taxon>Philodinida</taxon>
        <taxon>Philodinidae</taxon>
        <taxon>Didymodactylos</taxon>
    </lineage>
</organism>
<evidence type="ECO:0000313" key="2">
    <source>
        <dbReference type="Proteomes" id="UP000681722"/>
    </source>
</evidence>
<feature type="non-terminal residue" evidence="1">
    <location>
        <position position="51"/>
    </location>
</feature>
<sequence length="51" mass="5571">MHSYNTRSKGILLSTTILSSESTGKSAIQLQETDMMNEHGALLKSSNDSEQ</sequence>
<accession>A0A8S2NMD0</accession>
<gene>
    <name evidence="1" type="ORF">SRO942_LOCUS25858</name>
</gene>
<dbReference type="AlphaFoldDB" id="A0A8S2NMD0"/>
<proteinExistence type="predicted"/>
<name>A0A8S2NMD0_9BILA</name>
<reference evidence="1" key="1">
    <citation type="submission" date="2021-02" db="EMBL/GenBank/DDBJ databases">
        <authorList>
            <person name="Nowell W R."/>
        </authorList>
    </citation>
    <scope>NUCLEOTIDE SEQUENCE</scope>
</reference>
<protein>
    <submittedName>
        <fullName evidence="1">Uncharacterized protein</fullName>
    </submittedName>
</protein>
<dbReference type="Proteomes" id="UP000681722">
    <property type="component" value="Unassembled WGS sequence"/>
</dbReference>